<evidence type="ECO:0000313" key="2">
    <source>
        <dbReference type="EnsemblMetazoa" id="PHUM013560-PA"/>
    </source>
</evidence>
<dbReference type="VEuPathDB" id="VectorBase:PHUM013560"/>
<dbReference type="CTD" id="8233747"/>
<keyword evidence="3" id="KW-1185">Reference proteome</keyword>
<evidence type="ECO:0000313" key="1">
    <source>
        <dbReference type="EMBL" id="EEB10048.1"/>
    </source>
</evidence>
<dbReference type="EMBL" id="DS234994">
    <property type="protein sequence ID" value="EEB10048.1"/>
    <property type="molecule type" value="Genomic_DNA"/>
</dbReference>
<proteinExistence type="predicted"/>
<dbReference type="InParanoid" id="E0V9J2"/>
<reference evidence="1" key="1">
    <citation type="submission" date="2007-04" db="EMBL/GenBank/DDBJ databases">
        <title>Annotation of Pediculus humanus corporis strain USDA.</title>
        <authorList>
            <person name="Kirkness E."/>
            <person name="Hannick L."/>
            <person name="Hass B."/>
            <person name="Bruggner R."/>
            <person name="Lawson D."/>
            <person name="Bidwell S."/>
            <person name="Joardar V."/>
            <person name="Caler E."/>
            <person name="Walenz B."/>
            <person name="Inman J."/>
            <person name="Schobel S."/>
            <person name="Galinsky K."/>
            <person name="Amedeo P."/>
            <person name="Strausberg R."/>
        </authorList>
    </citation>
    <scope>NUCLEOTIDE SEQUENCE</scope>
    <source>
        <strain evidence="1">USDA</strain>
    </source>
</reference>
<dbReference type="OrthoDB" id="1875751at2759"/>
<dbReference type="OMA" id="MCQVECK"/>
<evidence type="ECO:0000313" key="3">
    <source>
        <dbReference type="Proteomes" id="UP000009046"/>
    </source>
</evidence>
<organism>
    <name type="scientific">Pediculus humanus subsp. corporis</name>
    <name type="common">Body louse</name>
    <dbReference type="NCBI Taxonomy" id="121224"/>
    <lineage>
        <taxon>Eukaryota</taxon>
        <taxon>Metazoa</taxon>
        <taxon>Ecdysozoa</taxon>
        <taxon>Arthropoda</taxon>
        <taxon>Hexapoda</taxon>
        <taxon>Insecta</taxon>
        <taxon>Pterygota</taxon>
        <taxon>Neoptera</taxon>
        <taxon>Paraneoptera</taxon>
        <taxon>Psocodea</taxon>
        <taxon>Troctomorpha</taxon>
        <taxon>Phthiraptera</taxon>
        <taxon>Anoplura</taxon>
        <taxon>Pediculidae</taxon>
        <taxon>Pediculus</taxon>
    </lineage>
</organism>
<dbReference type="EMBL" id="AAZO01000161">
    <property type="status" value="NOT_ANNOTATED_CDS"/>
    <property type="molecule type" value="Genomic_DNA"/>
</dbReference>
<accession>E0V9J2</accession>
<dbReference type="AlphaFoldDB" id="E0V9J2"/>
<name>E0V9J2_PEDHC</name>
<dbReference type="GeneID" id="8233747"/>
<dbReference type="STRING" id="121224.E0V9J2"/>
<gene>
    <name evidence="2" type="primary">8233747</name>
    <name evidence="1" type="ORF">Phum_PHUM013560</name>
</gene>
<reference evidence="2" key="3">
    <citation type="submission" date="2021-02" db="UniProtKB">
        <authorList>
            <consortium name="EnsemblMetazoa"/>
        </authorList>
    </citation>
    <scope>IDENTIFICATION</scope>
    <source>
        <strain evidence="2">USDA</strain>
    </source>
</reference>
<protein>
    <submittedName>
        <fullName evidence="1 2">Uncharacterized protein</fullName>
    </submittedName>
</protein>
<sequence>MLPANIAKTRAAGRGAYGELVRLTPSNPSGGPSIAAAPHTATYRYTPYPIPASSSHHAAVAGVTMPIVPVVTAPATPTFQYAPVYDVTNAVQAAQSVKRAFAVAMRPQPAAPTLSYSMTDLLGVQGLDVGAVYHPIPAAFCVAQKKFLKSFRLSHLMLSCLI</sequence>
<dbReference type="RefSeq" id="XP_002422786.1">
    <property type="nucleotide sequence ID" value="XM_002422741.1"/>
</dbReference>
<reference evidence="1" key="2">
    <citation type="submission" date="2007-04" db="EMBL/GenBank/DDBJ databases">
        <title>The genome of the human body louse.</title>
        <authorList>
            <consortium name="The Human Body Louse Genome Consortium"/>
            <person name="Kirkness E."/>
            <person name="Walenz B."/>
            <person name="Hass B."/>
            <person name="Bruggner R."/>
            <person name="Strausberg R."/>
        </authorList>
    </citation>
    <scope>NUCLEOTIDE SEQUENCE</scope>
    <source>
        <strain evidence="1">USDA</strain>
    </source>
</reference>
<dbReference type="eggNOG" id="KOG4205">
    <property type="taxonomic scope" value="Eukaryota"/>
</dbReference>
<dbReference type="HOGENOM" id="CLU_1769974_0_0_1"/>
<dbReference type="Proteomes" id="UP000009046">
    <property type="component" value="Unassembled WGS sequence"/>
</dbReference>
<dbReference type="KEGG" id="phu:Phum_PHUM013560"/>
<dbReference type="EnsemblMetazoa" id="PHUM013560-RA">
    <property type="protein sequence ID" value="PHUM013560-PA"/>
    <property type="gene ID" value="PHUM013560"/>
</dbReference>